<evidence type="ECO:0000256" key="2">
    <source>
        <dbReference type="ARBA" id="ARBA00022617"/>
    </source>
</evidence>
<feature type="binding site" description="axial binding residue" evidence="7">
    <location>
        <position position="410"/>
    </location>
    <ligand>
        <name>heme</name>
        <dbReference type="ChEBI" id="CHEBI:30413"/>
    </ligand>
    <ligandPart>
        <name>Fe</name>
        <dbReference type="ChEBI" id="CHEBI:18248"/>
    </ligandPart>
</feature>
<dbReference type="EMBL" id="BOOG01000018">
    <property type="protein sequence ID" value="GIH69929.1"/>
    <property type="molecule type" value="Genomic_DNA"/>
</dbReference>
<evidence type="ECO:0000256" key="7">
    <source>
        <dbReference type="PIRSR" id="PIRSR602401-1"/>
    </source>
</evidence>
<protein>
    <submittedName>
        <fullName evidence="9">Cytochrome P450</fullName>
    </submittedName>
</protein>
<dbReference type="Gene3D" id="1.10.630.10">
    <property type="entry name" value="Cytochrome P450"/>
    <property type="match status" value="1"/>
</dbReference>
<evidence type="ECO:0000313" key="10">
    <source>
        <dbReference type="Proteomes" id="UP000610966"/>
    </source>
</evidence>
<dbReference type="InterPro" id="IPR017972">
    <property type="entry name" value="Cyt_P450_CS"/>
</dbReference>
<dbReference type="GO" id="GO:0016705">
    <property type="term" value="F:oxidoreductase activity, acting on paired donors, with incorporation or reduction of molecular oxygen"/>
    <property type="evidence" value="ECO:0007669"/>
    <property type="project" value="InterPro"/>
</dbReference>
<dbReference type="InterPro" id="IPR001128">
    <property type="entry name" value="Cyt_P450"/>
</dbReference>
<keyword evidence="6 8" id="KW-0503">Monooxygenase</keyword>
<dbReference type="PANTHER" id="PTHR24291:SF50">
    <property type="entry name" value="BIFUNCTIONAL ALBAFLAVENONE MONOOXYGENASE_TERPENE SYNTHASE"/>
    <property type="match status" value="1"/>
</dbReference>
<dbReference type="AlphaFoldDB" id="A0A8J3R8B9"/>
<comment type="cofactor">
    <cofactor evidence="7">
        <name>heme</name>
        <dbReference type="ChEBI" id="CHEBI:30413"/>
    </cofactor>
</comment>
<dbReference type="PRINTS" id="PR00463">
    <property type="entry name" value="EP450I"/>
</dbReference>
<reference evidence="9" key="1">
    <citation type="submission" date="2021-01" db="EMBL/GenBank/DDBJ databases">
        <title>Whole genome shotgun sequence of Sphaerimonospora thailandensis NBRC 107569.</title>
        <authorList>
            <person name="Komaki H."/>
            <person name="Tamura T."/>
        </authorList>
    </citation>
    <scope>NUCLEOTIDE SEQUENCE</scope>
    <source>
        <strain evidence="9">NBRC 107569</strain>
    </source>
</reference>
<comment type="caution">
    <text evidence="9">The sequence shown here is derived from an EMBL/GenBank/DDBJ whole genome shotgun (WGS) entry which is preliminary data.</text>
</comment>
<keyword evidence="4 8" id="KW-0560">Oxidoreductase</keyword>
<sequence length="465" mass="52225">MIVTVGERAQMSLDAVVDAAAGSARSAATLPFYRLLAKHPRDPVSAFEEVGRQAGGQIVRLNMGPFRPYLVTHPDHVQHVLKTNQPNYVREGMFWDPLAPLIGGGILSDGESWRESRKILQPLFTVKYVDSLAERMADILVEQIDEVVRPGEPFDIVGGIAEIVQKTIVRLFFGDKISDEDIARLIPAYEVGVTATAIRLVLPFVPGYVPMPGDRAFRRSIRTIDDVIYPRVRAAREDPGDGLDVVSAIARARRDDIGPEGDRRIRDDMVGMHGASSETTSTALAWAWVMLDEHQDVAERIYEEIDGTVGDGPVRPSHLPELQYMRRFLQEVVRLYPSGWILPRRVLETDVIGGVTVKAGSTVVLSPYITHRLEEFWERPLEFDPERFAPGRERRHRWSYIPFSGGPHQCLGQHLFMIQAQFLLVSMLSRYRPVLHASGPKRARLASTLRPGGRLQMTMVERSRA</sequence>
<comment type="similarity">
    <text evidence="1 8">Belongs to the cytochrome P450 family.</text>
</comment>
<name>A0A8J3R8B9_9ACTN</name>
<accession>A0A8J3R8B9</accession>
<proteinExistence type="inferred from homology"/>
<gene>
    <name evidence="9" type="ORF">Mth01_21820</name>
</gene>
<dbReference type="GO" id="GO:0005506">
    <property type="term" value="F:iron ion binding"/>
    <property type="evidence" value="ECO:0007669"/>
    <property type="project" value="InterPro"/>
</dbReference>
<evidence type="ECO:0000256" key="8">
    <source>
        <dbReference type="RuleBase" id="RU000461"/>
    </source>
</evidence>
<dbReference type="GO" id="GO:0020037">
    <property type="term" value="F:heme binding"/>
    <property type="evidence" value="ECO:0007669"/>
    <property type="project" value="InterPro"/>
</dbReference>
<evidence type="ECO:0000256" key="1">
    <source>
        <dbReference type="ARBA" id="ARBA00010617"/>
    </source>
</evidence>
<evidence type="ECO:0000256" key="4">
    <source>
        <dbReference type="ARBA" id="ARBA00023002"/>
    </source>
</evidence>
<dbReference type="Pfam" id="PF00067">
    <property type="entry name" value="p450"/>
    <property type="match status" value="1"/>
</dbReference>
<dbReference type="GO" id="GO:0004497">
    <property type="term" value="F:monooxygenase activity"/>
    <property type="evidence" value="ECO:0007669"/>
    <property type="project" value="UniProtKB-KW"/>
</dbReference>
<dbReference type="InterPro" id="IPR036396">
    <property type="entry name" value="Cyt_P450_sf"/>
</dbReference>
<keyword evidence="10" id="KW-1185">Reference proteome</keyword>
<keyword evidence="3 7" id="KW-0479">Metal-binding</keyword>
<evidence type="ECO:0000256" key="3">
    <source>
        <dbReference type="ARBA" id="ARBA00022723"/>
    </source>
</evidence>
<evidence type="ECO:0000256" key="6">
    <source>
        <dbReference type="ARBA" id="ARBA00023033"/>
    </source>
</evidence>
<dbReference type="PROSITE" id="PS00086">
    <property type="entry name" value="CYTOCHROME_P450"/>
    <property type="match status" value="1"/>
</dbReference>
<evidence type="ECO:0000256" key="5">
    <source>
        <dbReference type="ARBA" id="ARBA00023004"/>
    </source>
</evidence>
<keyword evidence="2 7" id="KW-0349">Heme</keyword>
<keyword evidence="5 7" id="KW-0408">Iron</keyword>
<dbReference type="Proteomes" id="UP000610966">
    <property type="component" value="Unassembled WGS sequence"/>
</dbReference>
<dbReference type="InterPro" id="IPR002401">
    <property type="entry name" value="Cyt_P450_E_grp-I"/>
</dbReference>
<evidence type="ECO:0000313" key="9">
    <source>
        <dbReference type="EMBL" id="GIH69929.1"/>
    </source>
</evidence>
<dbReference type="PANTHER" id="PTHR24291">
    <property type="entry name" value="CYTOCHROME P450 FAMILY 4"/>
    <property type="match status" value="1"/>
</dbReference>
<dbReference type="PRINTS" id="PR00385">
    <property type="entry name" value="P450"/>
</dbReference>
<dbReference type="InterPro" id="IPR050196">
    <property type="entry name" value="Cytochrome_P450_Monoox"/>
</dbReference>
<organism evidence="9 10">
    <name type="scientific">Sphaerimonospora thailandensis</name>
    <dbReference type="NCBI Taxonomy" id="795644"/>
    <lineage>
        <taxon>Bacteria</taxon>
        <taxon>Bacillati</taxon>
        <taxon>Actinomycetota</taxon>
        <taxon>Actinomycetes</taxon>
        <taxon>Streptosporangiales</taxon>
        <taxon>Streptosporangiaceae</taxon>
        <taxon>Sphaerimonospora</taxon>
    </lineage>
</organism>
<dbReference type="SUPFAM" id="SSF48264">
    <property type="entry name" value="Cytochrome P450"/>
    <property type="match status" value="1"/>
</dbReference>